<dbReference type="EC" id="2.1.1.37" evidence="1"/>
<gene>
    <name evidence="5" type="ORF">S12H4_18862</name>
</gene>
<dbReference type="EMBL" id="BARW01009365">
    <property type="protein sequence ID" value="GAI79567.1"/>
    <property type="molecule type" value="Genomic_DNA"/>
</dbReference>
<dbReference type="InterPro" id="IPR029063">
    <property type="entry name" value="SAM-dependent_MTases_sf"/>
</dbReference>
<name>X1RFS8_9ZZZZ</name>
<reference evidence="5" key="1">
    <citation type="journal article" date="2014" name="Front. Microbiol.">
        <title>High frequency of phylogenetically diverse reductive dehalogenase-homologous genes in deep subseafloor sedimentary metagenomes.</title>
        <authorList>
            <person name="Kawai M."/>
            <person name="Futagami T."/>
            <person name="Toyoda A."/>
            <person name="Takaki Y."/>
            <person name="Nishi S."/>
            <person name="Hori S."/>
            <person name="Arai W."/>
            <person name="Tsubouchi T."/>
            <person name="Morono Y."/>
            <person name="Uchiyama I."/>
            <person name="Ito T."/>
            <person name="Fujiyama A."/>
            <person name="Inagaki F."/>
            <person name="Takami H."/>
        </authorList>
    </citation>
    <scope>NUCLEOTIDE SEQUENCE</scope>
    <source>
        <strain evidence="5">Expedition CK06-06</strain>
    </source>
</reference>
<dbReference type="AlphaFoldDB" id="X1RFS8"/>
<dbReference type="PANTHER" id="PTHR10629:SF52">
    <property type="entry name" value="DNA (CYTOSINE-5)-METHYLTRANSFERASE 1"/>
    <property type="match status" value="1"/>
</dbReference>
<evidence type="ECO:0000256" key="1">
    <source>
        <dbReference type="ARBA" id="ARBA00011975"/>
    </source>
</evidence>
<evidence type="ECO:0000313" key="5">
    <source>
        <dbReference type="EMBL" id="GAI79567.1"/>
    </source>
</evidence>
<dbReference type="GO" id="GO:0044027">
    <property type="term" value="P:negative regulation of gene expression via chromosomal CpG island methylation"/>
    <property type="evidence" value="ECO:0007669"/>
    <property type="project" value="TreeGrafter"/>
</dbReference>
<dbReference type="Gene3D" id="3.90.120.10">
    <property type="entry name" value="DNA Methylase, subunit A, domain 2"/>
    <property type="match status" value="1"/>
</dbReference>
<organism evidence="5">
    <name type="scientific">marine sediment metagenome</name>
    <dbReference type="NCBI Taxonomy" id="412755"/>
    <lineage>
        <taxon>unclassified sequences</taxon>
        <taxon>metagenomes</taxon>
        <taxon>ecological metagenomes</taxon>
    </lineage>
</organism>
<accession>X1RFS8</accession>
<dbReference type="GO" id="GO:0032259">
    <property type="term" value="P:methylation"/>
    <property type="evidence" value="ECO:0007669"/>
    <property type="project" value="UniProtKB-KW"/>
</dbReference>
<dbReference type="InterPro" id="IPR050390">
    <property type="entry name" value="C5-Methyltransferase"/>
</dbReference>
<proteinExistence type="predicted"/>
<comment type="caution">
    <text evidence="5">The sequence shown here is derived from an EMBL/GenBank/DDBJ whole genome shotgun (WGS) entry which is preliminary data.</text>
</comment>
<dbReference type="GO" id="GO:0003677">
    <property type="term" value="F:DNA binding"/>
    <property type="evidence" value="ECO:0007669"/>
    <property type="project" value="TreeGrafter"/>
</dbReference>
<evidence type="ECO:0000256" key="3">
    <source>
        <dbReference type="ARBA" id="ARBA00022679"/>
    </source>
</evidence>
<dbReference type="SUPFAM" id="SSF53335">
    <property type="entry name" value="S-adenosyl-L-methionine-dependent methyltransferases"/>
    <property type="match status" value="1"/>
</dbReference>
<keyword evidence="4" id="KW-0949">S-adenosyl-L-methionine</keyword>
<evidence type="ECO:0000256" key="2">
    <source>
        <dbReference type="ARBA" id="ARBA00022603"/>
    </source>
</evidence>
<feature type="non-terminal residue" evidence="5">
    <location>
        <position position="149"/>
    </location>
</feature>
<dbReference type="InterPro" id="IPR001525">
    <property type="entry name" value="C5_MeTfrase"/>
</dbReference>
<protein>
    <recommendedName>
        <fullName evidence="1">DNA (cytosine-5-)-methyltransferase</fullName>
        <ecNumber evidence="1">2.1.1.37</ecNumber>
    </recommendedName>
</protein>
<keyword evidence="2" id="KW-0489">Methyltransferase</keyword>
<evidence type="ECO:0000256" key="4">
    <source>
        <dbReference type="ARBA" id="ARBA00022691"/>
    </source>
</evidence>
<dbReference type="PANTHER" id="PTHR10629">
    <property type="entry name" value="CYTOSINE-SPECIFIC METHYLTRANSFERASE"/>
    <property type="match status" value="1"/>
</dbReference>
<sequence>MGNISLIPKTHSQVNYRTVRDAIGKLEAIKDAGVSRNDPLHRVARLTSINKRRIQESKPSGTWRDWDEELRLDCHMRETGKSYVSVYGRMAWDKPAPTITTQFYNYGTGRFGHPEQNRALSLREGALLQTFPRCYKFIDPKKPASFQRT</sequence>
<dbReference type="GO" id="GO:0003886">
    <property type="term" value="F:DNA (cytosine-5-)-methyltransferase activity"/>
    <property type="evidence" value="ECO:0007669"/>
    <property type="project" value="UniProtKB-EC"/>
</dbReference>
<dbReference type="Pfam" id="PF00145">
    <property type="entry name" value="DNA_methylase"/>
    <property type="match status" value="1"/>
</dbReference>
<keyword evidence="3" id="KW-0808">Transferase</keyword>